<keyword evidence="7" id="KW-1185">Reference proteome</keyword>
<keyword evidence="3" id="KW-0238">DNA-binding</keyword>
<evidence type="ECO:0000313" key="7">
    <source>
        <dbReference type="Proteomes" id="UP000327424"/>
    </source>
</evidence>
<dbReference type="PANTHER" id="PTHR30118">
    <property type="entry name" value="HTH-TYPE TRANSCRIPTIONAL REGULATOR LEUO-RELATED"/>
    <property type="match status" value="1"/>
</dbReference>
<dbReference type="GO" id="GO:0003677">
    <property type="term" value="F:DNA binding"/>
    <property type="evidence" value="ECO:0007669"/>
    <property type="project" value="UniProtKB-KW"/>
</dbReference>
<feature type="domain" description="HTH lysR-type" evidence="5">
    <location>
        <begin position="4"/>
        <end position="61"/>
    </location>
</feature>
<dbReference type="InterPro" id="IPR000847">
    <property type="entry name" value="LysR_HTH_N"/>
</dbReference>
<dbReference type="OrthoDB" id="8839911at2"/>
<dbReference type="InterPro" id="IPR036388">
    <property type="entry name" value="WH-like_DNA-bd_sf"/>
</dbReference>
<keyword evidence="2" id="KW-0805">Transcription regulation</keyword>
<dbReference type="InterPro" id="IPR036390">
    <property type="entry name" value="WH_DNA-bd_sf"/>
</dbReference>
<name>A0A5J6WFU0_MORMI</name>
<dbReference type="Pfam" id="PF03466">
    <property type="entry name" value="LysR_substrate"/>
    <property type="match status" value="1"/>
</dbReference>
<reference evidence="6 7" key="1">
    <citation type="submission" date="2019-09" db="EMBL/GenBank/DDBJ databases">
        <title>Hybrid Assembly of the complete Genome of the Deep-Sea Bacterium Moritella marina from long Nanopore and Illumina reads.</title>
        <authorList>
            <person name="Magin S."/>
            <person name="Georgoulis A."/>
            <person name="Papadimitriou K."/>
            <person name="Iliakis G."/>
            <person name="Vorgias C.E."/>
        </authorList>
    </citation>
    <scope>NUCLEOTIDE SEQUENCE [LARGE SCALE GENOMIC DNA]</scope>
    <source>
        <strain evidence="6 7">MP-1</strain>
    </source>
</reference>
<evidence type="ECO:0000256" key="4">
    <source>
        <dbReference type="ARBA" id="ARBA00023163"/>
    </source>
</evidence>
<accession>A0A5J6WFU0</accession>
<dbReference type="InterPro" id="IPR005119">
    <property type="entry name" value="LysR_subst-bd"/>
</dbReference>
<dbReference type="Gene3D" id="3.40.190.10">
    <property type="entry name" value="Periplasmic binding protein-like II"/>
    <property type="match status" value="2"/>
</dbReference>
<proteinExistence type="inferred from homology"/>
<gene>
    <name evidence="6" type="ORF">FR932_02645</name>
</gene>
<dbReference type="Pfam" id="PF00126">
    <property type="entry name" value="HTH_1"/>
    <property type="match status" value="1"/>
</dbReference>
<organism evidence="6 7">
    <name type="scientific">Moritella marina ATCC 15381</name>
    <dbReference type="NCBI Taxonomy" id="1202962"/>
    <lineage>
        <taxon>Bacteria</taxon>
        <taxon>Pseudomonadati</taxon>
        <taxon>Pseudomonadota</taxon>
        <taxon>Gammaproteobacteria</taxon>
        <taxon>Alteromonadales</taxon>
        <taxon>Moritellaceae</taxon>
        <taxon>Moritella</taxon>
    </lineage>
</organism>
<dbReference type="Proteomes" id="UP000327424">
    <property type="component" value="Chromosome"/>
</dbReference>
<sequence length="279" mass="31929">MHDFDMNLIKPFIKVYEFNSFTKAAEFLDVSQPAISASIKRLEDYLGYQLFIRSGRNLTTTTSAQQFYQQVVSVIDVIDNAIDTKKQFIVTAPESILLQLIGLPNIQLIQSGDTEDKTFNDLRMRTIDLAIDNITKKDSNFCFELVHTEPLVLICCQNHPEIQGQISLEQYRQASHVVMTLLRHNMHAVEFFSKTTILRERDVKVQVSSPANLMLAVQGTSYIAAMPAGLSHIAKSLNLQVLPLPFAISDIEYHMIYHKRFIKDPVHKKLRETFKEKLI</sequence>
<dbReference type="SUPFAM" id="SSF46785">
    <property type="entry name" value="Winged helix' DNA-binding domain"/>
    <property type="match status" value="1"/>
</dbReference>
<dbReference type="AlphaFoldDB" id="A0A5J6WFU0"/>
<evidence type="ECO:0000313" key="6">
    <source>
        <dbReference type="EMBL" id="QFI36809.1"/>
    </source>
</evidence>
<evidence type="ECO:0000259" key="5">
    <source>
        <dbReference type="PROSITE" id="PS50931"/>
    </source>
</evidence>
<protein>
    <submittedName>
        <fullName evidence="6">LysR family transcriptional regulator</fullName>
    </submittedName>
</protein>
<evidence type="ECO:0000256" key="2">
    <source>
        <dbReference type="ARBA" id="ARBA00023015"/>
    </source>
</evidence>
<dbReference type="PRINTS" id="PR00039">
    <property type="entry name" value="HTHLYSR"/>
</dbReference>
<keyword evidence="4" id="KW-0804">Transcription</keyword>
<dbReference type="PROSITE" id="PS50931">
    <property type="entry name" value="HTH_LYSR"/>
    <property type="match status" value="1"/>
</dbReference>
<dbReference type="GO" id="GO:0003700">
    <property type="term" value="F:DNA-binding transcription factor activity"/>
    <property type="evidence" value="ECO:0007669"/>
    <property type="project" value="InterPro"/>
</dbReference>
<dbReference type="Gene3D" id="1.10.10.10">
    <property type="entry name" value="Winged helix-like DNA-binding domain superfamily/Winged helix DNA-binding domain"/>
    <property type="match status" value="1"/>
</dbReference>
<comment type="similarity">
    <text evidence="1">Belongs to the LysR transcriptional regulatory family.</text>
</comment>
<dbReference type="KEGG" id="mmaa:FR932_02645"/>
<dbReference type="InterPro" id="IPR050389">
    <property type="entry name" value="LysR-type_TF"/>
</dbReference>
<dbReference type="PANTHER" id="PTHR30118:SF6">
    <property type="entry name" value="HTH-TYPE TRANSCRIPTIONAL REGULATOR LEUO"/>
    <property type="match status" value="1"/>
</dbReference>
<dbReference type="RefSeq" id="WP_019441336.1">
    <property type="nucleotide sequence ID" value="NZ_ALOE01000015.1"/>
</dbReference>
<dbReference type="FunFam" id="1.10.10.10:FF:000001">
    <property type="entry name" value="LysR family transcriptional regulator"/>
    <property type="match status" value="1"/>
</dbReference>
<evidence type="ECO:0000256" key="3">
    <source>
        <dbReference type="ARBA" id="ARBA00023125"/>
    </source>
</evidence>
<dbReference type="EMBL" id="CP044399">
    <property type="protein sequence ID" value="QFI36809.1"/>
    <property type="molecule type" value="Genomic_DNA"/>
</dbReference>
<dbReference type="SUPFAM" id="SSF53850">
    <property type="entry name" value="Periplasmic binding protein-like II"/>
    <property type="match status" value="1"/>
</dbReference>
<evidence type="ECO:0000256" key="1">
    <source>
        <dbReference type="ARBA" id="ARBA00009437"/>
    </source>
</evidence>